<evidence type="ECO:0000259" key="5">
    <source>
        <dbReference type="PROSITE" id="PS50931"/>
    </source>
</evidence>
<dbReference type="Pfam" id="PF03466">
    <property type="entry name" value="LysR_substrate"/>
    <property type="match status" value="1"/>
</dbReference>
<dbReference type="PANTHER" id="PTHR30126">
    <property type="entry name" value="HTH-TYPE TRANSCRIPTIONAL REGULATOR"/>
    <property type="match status" value="1"/>
</dbReference>
<dbReference type="Pfam" id="PF00126">
    <property type="entry name" value="HTH_1"/>
    <property type="match status" value="1"/>
</dbReference>
<gene>
    <name evidence="6" type="ORF">E4Z66_18110</name>
</gene>
<dbReference type="InterPro" id="IPR000847">
    <property type="entry name" value="LysR_HTH_N"/>
</dbReference>
<dbReference type="CDD" id="cd05466">
    <property type="entry name" value="PBP2_LTTR_substrate"/>
    <property type="match status" value="1"/>
</dbReference>
<organism evidence="6 7">
    <name type="scientific">Aliishimia ponticola</name>
    <dbReference type="NCBI Taxonomy" id="2499833"/>
    <lineage>
        <taxon>Bacteria</taxon>
        <taxon>Pseudomonadati</taxon>
        <taxon>Pseudomonadota</taxon>
        <taxon>Alphaproteobacteria</taxon>
        <taxon>Rhodobacterales</taxon>
        <taxon>Paracoccaceae</taxon>
        <taxon>Aliishimia</taxon>
    </lineage>
</organism>
<accession>A0A4S4N8I8</accession>
<evidence type="ECO:0000313" key="7">
    <source>
        <dbReference type="Proteomes" id="UP000306602"/>
    </source>
</evidence>
<proteinExistence type="inferred from homology"/>
<dbReference type="Gene3D" id="3.40.190.290">
    <property type="match status" value="1"/>
</dbReference>
<protein>
    <submittedName>
        <fullName evidence="6">LysR family transcriptional regulator</fullName>
    </submittedName>
</protein>
<evidence type="ECO:0000256" key="3">
    <source>
        <dbReference type="ARBA" id="ARBA00023125"/>
    </source>
</evidence>
<evidence type="ECO:0000256" key="1">
    <source>
        <dbReference type="ARBA" id="ARBA00009437"/>
    </source>
</evidence>
<dbReference type="InterPro" id="IPR005119">
    <property type="entry name" value="LysR_subst-bd"/>
</dbReference>
<comment type="similarity">
    <text evidence="1">Belongs to the LysR transcriptional regulatory family.</text>
</comment>
<evidence type="ECO:0000256" key="4">
    <source>
        <dbReference type="ARBA" id="ARBA00023163"/>
    </source>
</evidence>
<dbReference type="RefSeq" id="WP_136464484.1">
    <property type="nucleotide sequence ID" value="NZ_SRKY01000006.1"/>
</dbReference>
<dbReference type="PRINTS" id="PR00039">
    <property type="entry name" value="HTHLYSR"/>
</dbReference>
<keyword evidence="7" id="KW-1185">Reference proteome</keyword>
<keyword evidence="2" id="KW-0805">Transcription regulation</keyword>
<dbReference type="PANTHER" id="PTHR30126:SF40">
    <property type="entry name" value="HTH-TYPE TRANSCRIPTIONAL REGULATOR GLTR"/>
    <property type="match status" value="1"/>
</dbReference>
<sequence length="295" mass="33423">MNFQQLRTFRQVVEAQSFTKAAERLNSTQSTVSMRISELEQHLGVQLLDRSKRQIRPTLKGQELLRYVKEMDRIENAIQENVGNPDKLSGGIRLGVTELIAVTWLPTLIAELKRHYPKIALELEVGVSGNILEKIESRDFDLLILPTSKDFSPGLIFEKLYEVEFRYFAHPSLGLSERTLSAKDLERCKVISPDRKSPVAMVQSRWFHQNKISPECISTSNSMEIGAILARSGFGAALLAYDHYKQEEKGGKLVALDIVEPIPFIPFFAVYSDEPLPVHVSKTIELVRDIASRLE</sequence>
<dbReference type="InterPro" id="IPR036388">
    <property type="entry name" value="WH-like_DNA-bd_sf"/>
</dbReference>
<dbReference type="AlphaFoldDB" id="A0A4S4N8I8"/>
<dbReference type="GO" id="GO:0000976">
    <property type="term" value="F:transcription cis-regulatory region binding"/>
    <property type="evidence" value="ECO:0007669"/>
    <property type="project" value="TreeGrafter"/>
</dbReference>
<dbReference type="SUPFAM" id="SSF46785">
    <property type="entry name" value="Winged helix' DNA-binding domain"/>
    <property type="match status" value="1"/>
</dbReference>
<dbReference type="InterPro" id="IPR036390">
    <property type="entry name" value="WH_DNA-bd_sf"/>
</dbReference>
<feature type="domain" description="HTH lysR-type" evidence="5">
    <location>
        <begin position="1"/>
        <end position="58"/>
    </location>
</feature>
<evidence type="ECO:0000256" key="2">
    <source>
        <dbReference type="ARBA" id="ARBA00023015"/>
    </source>
</evidence>
<keyword evidence="3" id="KW-0238">DNA-binding</keyword>
<evidence type="ECO:0000313" key="6">
    <source>
        <dbReference type="EMBL" id="THH34358.1"/>
    </source>
</evidence>
<dbReference type="Proteomes" id="UP000306602">
    <property type="component" value="Unassembled WGS sequence"/>
</dbReference>
<dbReference type="EMBL" id="SRKY01000006">
    <property type="protein sequence ID" value="THH34358.1"/>
    <property type="molecule type" value="Genomic_DNA"/>
</dbReference>
<reference evidence="6 7" key="1">
    <citation type="submission" date="2019-04" db="EMBL/GenBank/DDBJ databases">
        <title>Shimia ponticola sp. nov., isolated from seawater.</title>
        <authorList>
            <person name="Kim Y.-O."/>
            <person name="Yoon J.-H."/>
        </authorList>
    </citation>
    <scope>NUCLEOTIDE SEQUENCE [LARGE SCALE GENOMIC DNA]</scope>
    <source>
        <strain evidence="6 7">MYP11</strain>
    </source>
</reference>
<dbReference type="FunFam" id="1.10.10.10:FF:000001">
    <property type="entry name" value="LysR family transcriptional regulator"/>
    <property type="match status" value="1"/>
</dbReference>
<dbReference type="OrthoDB" id="9791253at2"/>
<dbReference type="Gene3D" id="1.10.10.10">
    <property type="entry name" value="Winged helix-like DNA-binding domain superfamily/Winged helix DNA-binding domain"/>
    <property type="match status" value="1"/>
</dbReference>
<keyword evidence="4" id="KW-0804">Transcription</keyword>
<dbReference type="PROSITE" id="PS50931">
    <property type="entry name" value="HTH_LYSR"/>
    <property type="match status" value="1"/>
</dbReference>
<dbReference type="GO" id="GO:0003700">
    <property type="term" value="F:DNA-binding transcription factor activity"/>
    <property type="evidence" value="ECO:0007669"/>
    <property type="project" value="InterPro"/>
</dbReference>
<name>A0A4S4N8I8_9RHOB</name>
<comment type="caution">
    <text evidence="6">The sequence shown here is derived from an EMBL/GenBank/DDBJ whole genome shotgun (WGS) entry which is preliminary data.</text>
</comment>
<dbReference type="SUPFAM" id="SSF53850">
    <property type="entry name" value="Periplasmic binding protein-like II"/>
    <property type="match status" value="1"/>
</dbReference>